<proteinExistence type="predicted"/>
<accession>A0A915IHL1</accession>
<evidence type="ECO:0000313" key="3">
    <source>
        <dbReference type="WBParaSite" id="nRc.2.0.1.t13294-RA"/>
    </source>
</evidence>
<feature type="compositionally biased region" description="Basic and acidic residues" evidence="1">
    <location>
        <begin position="70"/>
        <end position="95"/>
    </location>
</feature>
<protein>
    <submittedName>
        <fullName evidence="3">Uncharacterized protein</fullName>
    </submittedName>
</protein>
<feature type="region of interest" description="Disordered" evidence="1">
    <location>
        <begin position="65"/>
        <end position="107"/>
    </location>
</feature>
<evidence type="ECO:0000256" key="1">
    <source>
        <dbReference type="SAM" id="MobiDB-lite"/>
    </source>
</evidence>
<sequence>MTLSRRLCRKTMEHHGQPTTLSMSNETDLVRYISVLSMWGFPDCISSDHSQYFCLGTRPNGFPGHRKTHLHDSSKTFDHPENTKKQKDEWDKLPDISDNEDPSLKPRKVYKDPKRLQAAVPWAMKSSLMHCLTNLLSFPLSTIYKLEVRAYIDAVHNPPLTTEVDGRWLQQLTATMLLTAVIASPCSAAEFPYVNNLLIQHAHSSDDDTHLAFTMACGFTPRGKKDTHLAQQLSSAVLNIRR</sequence>
<dbReference type="AlphaFoldDB" id="A0A915IHL1"/>
<organism evidence="2 3">
    <name type="scientific">Romanomermis culicivorax</name>
    <name type="common">Nematode worm</name>
    <dbReference type="NCBI Taxonomy" id="13658"/>
    <lineage>
        <taxon>Eukaryota</taxon>
        <taxon>Metazoa</taxon>
        <taxon>Ecdysozoa</taxon>
        <taxon>Nematoda</taxon>
        <taxon>Enoplea</taxon>
        <taxon>Dorylaimia</taxon>
        <taxon>Mermithida</taxon>
        <taxon>Mermithoidea</taxon>
        <taxon>Mermithidae</taxon>
        <taxon>Romanomermis</taxon>
    </lineage>
</organism>
<dbReference type="WBParaSite" id="nRc.2.0.1.t13294-RA">
    <property type="protein sequence ID" value="nRc.2.0.1.t13294-RA"/>
    <property type="gene ID" value="nRc.2.0.1.g13294"/>
</dbReference>
<keyword evidence="2" id="KW-1185">Reference proteome</keyword>
<dbReference type="Proteomes" id="UP000887565">
    <property type="component" value="Unplaced"/>
</dbReference>
<evidence type="ECO:0000313" key="2">
    <source>
        <dbReference type="Proteomes" id="UP000887565"/>
    </source>
</evidence>
<reference evidence="3" key="1">
    <citation type="submission" date="2022-11" db="UniProtKB">
        <authorList>
            <consortium name="WormBaseParasite"/>
        </authorList>
    </citation>
    <scope>IDENTIFICATION</scope>
</reference>
<name>A0A915IHL1_ROMCU</name>